<dbReference type="Proteomes" id="UP000275408">
    <property type="component" value="Unassembled WGS sequence"/>
</dbReference>
<evidence type="ECO:0000313" key="2">
    <source>
        <dbReference type="EMBL" id="RMX39644.1"/>
    </source>
</evidence>
<comment type="caution">
    <text evidence="2">The sequence shown here is derived from an EMBL/GenBank/DDBJ whole genome shotgun (WGS) entry which is preliminary data.</text>
</comment>
<dbReference type="AlphaFoldDB" id="A0A3M6TEK2"/>
<gene>
    <name evidence="2" type="ORF">pdam_00004014</name>
</gene>
<evidence type="ECO:0000313" key="3">
    <source>
        <dbReference type="Proteomes" id="UP000275408"/>
    </source>
</evidence>
<dbReference type="EMBL" id="RCHS01003794">
    <property type="protein sequence ID" value="RMX39644.1"/>
    <property type="molecule type" value="Genomic_DNA"/>
</dbReference>
<feature type="compositionally biased region" description="Polar residues" evidence="1">
    <location>
        <begin position="127"/>
        <end position="150"/>
    </location>
</feature>
<evidence type="ECO:0000256" key="1">
    <source>
        <dbReference type="SAM" id="MobiDB-lite"/>
    </source>
</evidence>
<sequence length="192" mass="22140">MALNRKEDIMLQQTLDQLHREENHLLREYEYDIWKTEKAFDARVKKLSNGSGGSNLMLRRNSLPAIEPDKPRAGMTNARWHSLTQCSPREKPKDEHDKKPASEDVLFEIDNDFKFLSVAFGTEKDQSPTSSSATKFPRIRNSTPGSTGSYSKAALMRRRHSDVTTLRDHMQRYRSEKRRSSLADIHTFGSRS</sequence>
<protein>
    <submittedName>
        <fullName evidence="2">Uncharacterized protein</fullName>
    </submittedName>
</protein>
<keyword evidence="3" id="KW-1185">Reference proteome</keyword>
<reference evidence="2 3" key="1">
    <citation type="journal article" date="2018" name="Sci. Rep.">
        <title>Comparative analysis of the Pocillopora damicornis genome highlights role of immune system in coral evolution.</title>
        <authorList>
            <person name="Cunning R."/>
            <person name="Bay R.A."/>
            <person name="Gillette P."/>
            <person name="Baker A.C."/>
            <person name="Traylor-Knowles N."/>
        </authorList>
    </citation>
    <scope>NUCLEOTIDE SEQUENCE [LARGE SCALE GENOMIC DNA]</scope>
    <source>
        <strain evidence="2">RSMAS</strain>
        <tissue evidence="2">Whole animal</tissue>
    </source>
</reference>
<name>A0A3M6TEK2_POCDA</name>
<organism evidence="2 3">
    <name type="scientific">Pocillopora damicornis</name>
    <name type="common">Cauliflower coral</name>
    <name type="synonym">Millepora damicornis</name>
    <dbReference type="NCBI Taxonomy" id="46731"/>
    <lineage>
        <taxon>Eukaryota</taxon>
        <taxon>Metazoa</taxon>
        <taxon>Cnidaria</taxon>
        <taxon>Anthozoa</taxon>
        <taxon>Hexacorallia</taxon>
        <taxon>Scleractinia</taxon>
        <taxon>Astrocoeniina</taxon>
        <taxon>Pocilloporidae</taxon>
        <taxon>Pocillopora</taxon>
    </lineage>
</organism>
<accession>A0A3M6TEK2</accession>
<feature type="compositionally biased region" description="Basic and acidic residues" evidence="1">
    <location>
        <begin position="161"/>
        <end position="181"/>
    </location>
</feature>
<feature type="region of interest" description="Disordered" evidence="1">
    <location>
        <begin position="123"/>
        <end position="192"/>
    </location>
</feature>
<proteinExistence type="predicted"/>